<dbReference type="AlphaFoldDB" id="A0A6L2KAT6"/>
<reference evidence="1" key="1">
    <citation type="journal article" date="2019" name="Sci. Rep.">
        <title>Draft genome of Tanacetum cinerariifolium, the natural source of mosquito coil.</title>
        <authorList>
            <person name="Yamashiro T."/>
            <person name="Shiraishi A."/>
            <person name="Satake H."/>
            <person name="Nakayama K."/>
        </authorList>
    </citation>
    <scope>NUCLEOTIDE SEQUENCE</scope>
</reference>
<name>A0A6L2KAT6_TANCI</name>
<accession>A0A6L2KAT6</accession>
<protein>
    <submittedName>
        <fullName evidence="1">Polyadenylate-binding protein 7</fullName>
    </submittedName>
</protein>
<sequence>MLRSTPKTSGFEFPHWDRVFLPSLINKLNCANEIPSNPHRLKKKKKKPKSHYQKLEDVHRLKLEAATNGFGLIALNCSNGWCDSSWGLQYGDTAGMRMPLMLSLGNSVCGAEDNLQDECRLHHRLRLVFCVLHRQLWPRIKDYGIGNGSDIELIYEISTNEVIRSYYEANYNDHEDPSDRINLATETLDPVVKILSVAIVSPGIGSCKFGYKVKLGGGSANNFNEKIMSSTSLTCSIGAKALYVGRTQNKSKREQILRHKFKEWRKEQISKRQCSNVYVKNIDDDVTENELQECFS</sequence>
<dbReference type="EMBL" id="BKCJ010002126">
    <property type="protein sequence ID" value="GEU46446.1"/>
    <property type="molecule type" value="Genomic_DNA"/>
</dbReference>
<proteinExistence type="predicted"/>
<gene>
    <name evidence="1" type="ORF">Tci_018424</name>
</gene>
<evidence type="ECO:0000313" key="1">
    <source>
        <dbReference type="EMBL" id="GEU46446.1"/>
    </source>
</evidence>
<organism evidence="1">
    <name type="scientific">Tanacetum cinerariifolium</name>
    <name type="common">Dalmatian daisy</name>
    <name type="synonym">Chrysanthemum cinerariifolium</name>
    <dbReference type="NCBI Taxonomy" id="118510"/>
    <lineage>
        <taxon>Eukaryota</taxon>
        <taxon>Viridiplantae</taxon>
        <taxon>Streptophyta</taxon>
        <taxon>Embryophyta</taxon>
        <taxon>Tracheophyta</taxon>
        <taxon>Spermatophyta</taxon>
        <taxon>Magnoliopsida</taxon>
        <taxon>eudicotyledons</taxon>
        <taxon>Gunneridae</taxon>
        <taxon>Pentapetalae</taxon>
        <taxon>asterids</taxon>
        <taxon>campanulids</taxon>
        <taxon>Asterales</taxon>
        <taxon>Asteraceae</taxon>
        <taxon>Asteroideae</taxon>
        <taxon>Anthemideae</taxon>
        <taxon>Anthemidinae</taxon>
        <taxon>Tanacetum</taxon>
    </lineage>
</organism>
<comment type="caution">
    <text evidence="1">The sequence shown here is derived from an EMBL/GenBank/DDBJ whole genome shotgun (WGS) entry which is preliminary data.</text>
</comment>